<dbReference type="InterPro" id="IPR027417">
    <property type="entry name" value="P-loop_NTPase"/>
</dbReference>
<evidence type="ECO:0000313" key="5">
    <source>
        <dbReference type="EMBL" id="KAL0424526.1"/>
    </source>
</evidence>
<name>A0AAW2VA53_SESRA</name>
<dbReference type="Pfam" id="PF00685">
    <property type="entry name" value="Sulfotransfer_1"/>
    <property type="match status" value="1"/>
</dbReference>
<dbReference type="Gene3D" id="3.40.50.300">
    <property type="entry name" value="P-loop containing nucleotide triphosphate hydrolases"/>
    <property type="match status" value="1"/>
</dbReference>
<evidence type="ECO:0000259" key="4">
    <source>
        <dbReference type="Pfam" id="PF00685"/>
    </source>
</evidence>
<keyword evidence="2 3" id="KW-0808">Transferase</keyword>
<reference evidence="5" key="2">
    <citation type="journal article" date="2024" name="Plant">
        <title>Genomic evolution and insights into agronomic trait innovations of Sesamum species.</title>
        <authorList>
            <person name="Miao H."/>
            <person name="Wang L."/>
            <person name="Qu L."/>
            <person name="Liu H."/>
            <person name="Sun Y."/>
            <person name="Le M."/>
            <person name="Wang Q."/>
            <person name="Wei S."/>
            <person name="Zheng Y."/>
            <person name="Lin W."/>
            <person name="Duan Y."/>
            <person name="Cao H."/>
            <person name="Xiong S."/>
            <person name="Wang X."/>
            <person name="Wei L."/>
            <person name="Li C."/>
            <person name="Ma Q."/>
            <person name="Ju M."/>
            <person name="Zhao R."/>
            <person name="Li G."/>
            <person name="Mu C."/>
            <person name="Tian Q."/>
            <person name="Mei H."/>
            <person name="Zhang T."/>
            <person name="Gao T."/>
            <person name="Zhang H."/>
        </authorList>
    </citation>
    <scope>NUCLEOTIDE SEQUENCE</scope>
    <source>
        <strain evidence="5">G02</strain>
    </source>
</reference>
<dbReference type="SUPFAM" id="SSF52540">
    <property type="entry name" value="P-loop containing nucleoside triphosphate hydrolases"/>
    <property type="match status" value="1"/>
</dbReference>
<evidence type="ECO:0000256" key="3">
    <source>
        <dbReference type="RuleBase" id="RU361155"/>
    </source>
</evidence>
<reference evidence="5" key="1">
    <citation type="submission" date="2020-06" db="EMBL/GenBank/DDBJ databases">
        <authorList>
            <person name="Li T."/>
            <person name="Hu X."/>
            <person name="Zhang T."/>
            <person name="Song X."/>
            <person name="Zhang H."/>
            <person name="Dai N."/>
            <person name="Sheng W."/>
            <person name="Hou X."/>
            <person name="Wei L."/>
        </authorList>
    </citation>
    <scope>NUCLEOTIDE SEQUENCE</scope>
    <source>
        <strain evidence="5">G02</strain>
        <tissue evidence="5">Leaf</tissue>
    </source>
</reference>
<comment type="caution">
    <text evidence="5">The sequence shown here is derived from an EMBL/GenBank/DDBJ whole genome shotgun (WGS) entry which is preliminary data.</text>
</comment>
<sequence length="175" mass="20380">MERSRWYSVVEKDNPWEVEAAVDQFCRGVVPFGPYYDHVLAYRQESLNLPEKVYFLTYEELKENPRFHVRKLGEFLGCPFDQSENGEEKIDEIVKMCSFEILSSQQVNKSNEVPSVFPLPYSAFFRKDEVGDHENYLEDNMIAKIWASAHPIKAQGPLNYGLPNHFHNIRPTTSS</sequence>
<dbReference type="GO" id="GO:0008146">
    <property type="term" value="F:sulfotransferase activity"/>
    <property type="evidence" value="ECO:0007669"/>
    <property type="project" value="InterPro"/>
</dbReference>
<dbReference type="EMBL" id="JACGWJ010000004">
    <property type="protein sequence ID" value="KAL0424526.1"/>
    <property type="molecule type" value="Genomic_DNA"/>
</dbReference>
<accession>A0AAW2VA53</accession>
<dbReference type="InterPro" id="IPR000863">
    <property type="entry name" value="Sulfotransferase_dom"/>
</dbReference>
<organism evidence="5">
    <name type="scientific">Sesamum radiatum</name>
    <name type="common">Black benniseed</name>
    <dbReference type="NCBI Taxonomy" id="300843"/>
    <lineage>
        <taxon>Eukaryota</taxon>
        <taxon>Viridiplantae</taxon>
        <taxon>Streptophyta</taxon>
        <taxon>Embryophyta</taxon>
        <taxon>Tracheophyta</taxon>
        <taxon>Spermatophyta</taxon>
        <taxon>Magnoliopsida</taxon>
        <taxon>eudicotyledons</taxon>
        <taxon>Gunneridae</taxon>
        <taxon>Pentapetalae</taxon>
        <taxon>asterids</taxon>
        <taxon>lamiids</taxon>
        <taxon>Lamiales</taxon>
        <taxon>Pedaliaceae</taxon>
        <taxon>Sesamum</taxon>
    </lineage>
</organism>
<protein>
    <recommendedName>
        <fullName evidence="3">Sulfotransferase</fullName>
        <ecNumber evidence="3">2.8.2.-</ecNumber>
    </recommendedName>
</protein>
<gene>
    <name evidence="5" type="ORF">Sradi_0987400</name>
</gene>
<dbReference type="EC" id="2.8.2.-" evidence="3"/>
<proteinExistence type="inferred from homology"/>
<evidence type="ECO:0000256" key="1">
    <source>
        <dbReference type="ARBA" id="ARBA00005771"/>
    </source>
</evidence>
<feature type="domain" description="Sulfotransferase" evidence="4">
    <location>
        <begin position="13"/>
        <end position="145"/>
    </location>
</feature>
<evidence type="ECO:0000256" key="2">
    <source>
        <dbReference type="ARBA" id="ARBA00022679"/>
    </source>
</evidence>
<comment type="similarity">
    <text evidence="1 3">Belongs to the sulfotransferase 1 family.</text>
</comment>
<dbReference type="AlphaFoldDB" id="A0AAW2VA53"/>
<dbReference type="PANTHER" id="PTHR11783">
    <property type="entry name" value="SULFOTRANSFERASE SULT"/>
    <property type="match status" value="1"/>
</dbReference>